<dbReference type="EMBL" id="JPGY02000001">
    <property type="protein sequence ID" value="KRU10878.1"/>
    <property type="molecule type" value="Genomic_DNA"/>
</dbReference>
<protein>
    <recommendedName>
        <fullName evidence="5">DUF2442 domain-containing protein</fullName>
    </recommendedName>
</protein>
<reference evidence="2" key="2">
    <citation type="submission" date="2015-10" db="EMBL/GenBank/DDBJ databases">
        <title>Improved Draft Genome Sequence of Clostridium pasteurianum Strain ATCC 6013 (DSM 525) Using a Hybrid Next-Generation Sequencing Approach.</title>
        <authorList>
            <person name="Pyne M.E."/>
            <person name="Utturkar S.M."/>
            <person name="Brown S.D."/>
            <person name="Moo-Young M."/>
            <person name="Chung D.A."/>
            <person name="Chou P.C."/>
        </authorList>
    </citation>
    <scope>NUCLEOTIDE SEQUENCE</scope>
    <source>
        <strain evidence="2">ATCC 6013</strain>
    </source>
</reference>
<dbReference type="SUPFAM" id="SSF143880">
    <property type="entry name" value="NE0471 N-terminal domain-like"/>
    <property type="match status" value="1"/>
</dbReference>
<dbReference type="AlphaFoldDB" id="A0A0H3J5A0"/>
<dbReference type="KEGG" id="cpat:CLPA_c30600"/>
<evidence type="ECO:0000313" key="4">
    <source>
        <dbReference type="Proteomes" id="UP000030905"/>
    </source>
</evidence>
<evidence type="ECO:0000313" key="2">
    <source>
        <dbReference type="EMBL" id="KRU10878.1"/>
    </source>
</evidence>
<dbReference type="PATRIC" id="fig|1262449.3.peg.2324"/>
<sequence length="44" mass="5166">MQSPDIMSVEVLEEYSLKLTFTNGETKIFDIKPLMVVHTLHRHH</sequence>
<evidence type="ECO:0000313" key="3">
    <source>
        <dbReference type="Proteomes" id="UP000028042"/>
    </source>
</evidence>
<dbReference type="KEGG" id="cpae:CPAST_c30600"/>
<dbReference type="Proteomes" id="UP000030905">
    <property type="component" value="Chromosome"/>
</dbReference>
<proteinExistence type="predicted"/>
<gene>
    <name evidence="1" type="ORF">CLPA_c30600</name>
    <name evidence="2" type="ORF">CP6013_00125</name>
</gene>
<dbReference type="Pfam" id="PF10387">
    <property type="entry name" value="DUF2442"/>
    <property type="match status" value="1"/>
</dbReference>
<accession>A0A0H3J5A0</accession>
<reference evidence="2 3" key="3">
    <citation type="journal article" name="Genome Announc.">
        <title>Improved Draft Genome Sequence of Clostridium pasteurianum Strain ATCC 6013 (DSM 525) Using a Hybrid Next-Generation Sequencing Approach.</title>
        <authorList>
            <person name="Pyne M.E."/>
            <person name="Utturkar S."/>
            <person name="Brown S.D."/>
            <person name="Moo-Young M."/>
            <person name="Chung D.A."/>
            <person name="Chou C.P."/>
        </authorList>
    </citation>
    <scope>NUCLEOTIDE SEQUENCE [LARGE SCALE GENOMIC DNA]</scope>
    <source>
        <strain evidence="2 3">ATCC 6013</strain>
    </source>
</reference>
<dbReference type="InterPro" id="IPR018841">
    <property type="entry name" value="DUF2442"/>
</dbReference>
<dbReference type="EMBL" id="CP009268">
    <property type="protein sequence ID" value="AJA53114.1"/>
    <property type="molecule type" value="Genomic_DNA"/>
</dbReference>
<dbReference type="InterPro" id="IPR036782">
    <property type="entry name" value="NE0471-like_N"/>
</dbReference>
<keyword evidence="4" id="KW-1185">Reference proteome</keyword>
<organism evidence="1 4">
    <name type="scientific">Clostridium pasteurianum DSM 525 = ATCC 6013</name>
    <dbReference type="NCBI Taxonomy" id="1262449"/>
    <lineage>
        <taxon>Bacteria</taxon>
        <taxon>Bacillati</taxon>
        <taxon>Bacillota</taxon>
        <taxon>Clostridia</taxon>
        <taxon>Eubacteriales</taxon>
        <taxon>Clostridiaceae</taxon>
        <taxon>Clostridium</taxon>
    </lineage>
</organism>
<dbReference type="Proteomes" id="UP000028042">
    <property type="component" value="Unassembled WGS sequence"/>
</dbReference>
<evidence type="ECO:0008006" key="5">
    <source>
        <dbReference type="Google" id="ProtNLM"/>
    </source>
</evidence>
<dbReference type="RefSeq" id="WP_003445427.1">
    <property type="nucleotide sequence ID" value="NZ_ANZB01000007.1"/>
</dbReference>
<reference evidence="1 4" key="1">
    <citation type="journal article" date="2015" name="Genome Announc.">
        <title>Complete Genome Sequence of the Nitrogen-Fixing and Solvent-Producing Clostridium pasteurianum DSM 525.</title>
        <authorList>
            <person name="Poehlein A."/>
            <person name="Grosse-Honebrink A."/>
            <person name="Zhang Y."/>
            <person name="Minton N.P."/>
            <person name="Daniel R."/>
        </authorList>
    </citation>
    <scope>NUCLEOTIDE SEQUENCE [LARGE SCALE GENOMIC DNA]</scope>
    <source>
        <strain evidence="1">DSM 525</strain>
        <strain evidence="4">DSM 525 / ATCC 6013</strain>
    </source>
</reference>
<dbReference type="GeneID" id="93076240"/>
<evidence type="ECO:0000313" key="1">
    <source>
        <dbReference type="EMBL" id="AJA53114.1"/>
    </source>
</evidence>
<name>A0A0H3J5A0_CLOPA</name>
<dbReference type="Gene3D" id="3.30.2020.10">
    <property type="entry name" value="NE0471-like N-terminal domain"/>
    <property type="match status" value="1"/>
</dbReference>